<keyword evidence="3" id="KW-1185">Reference proteome</keyword>
<feature type="coiled-coil region" evidence="1">
    <location>
        <begin position="245"/>
        <end position="272"/>
    </location>
</feature>
<accession>A0A6A7B2B9</accession>
<feature type="coiled-coil region" evidence="1">
    <location>
        <begin position="371"/>
        <end position="431"/>
    </location>
</feature>
<dbReference type="EMBL" id="MU006317">
    <property type="protein sequence ID" value="KAF2848498.1"/>
    <property type="molecule type" value="Genomic_DNA"/>
</dbReference>
<evidence type="ECO:0000256" key="1">
    <source>
        <dbReference type="SAM" id="Coils"/>
    </source>
</evidence>
<gene>
    <name evidence="2" type="ORF">T440DRAFT_166832</name>
</gene>
<proteinExistence type="predicted"/>
<keyword evidence="1" id="KW-0175">Coiled coil</keyword>
<name>A0A6A7B2B9_9PLEO</name>
<protein>
    <submittedName>
        <fullName evidence="2">Uncharacterized protein</fullName>
    </submittedName>
</protein>
<dbReference type="Proteomes" id="UP000799423">
    <property type="component" value="Unassembled WGS sequence"/>
</dbReference>
<evidence type="ECO:0000313" key="3">
    <source>
        <dbReference type="Proteomes" id="UP000799423"/>
    </source>
</evidence>
<dbReference type="OrthoDB" id="3777260at2759"/>
<dbReference type="AlphaFoldDB" id="A0A6A7B2B9"/>
<sequence>MAGQSSKPGQRDSFSGLAGLMKAKKPYIPISLPHPRPRLDFASDGRQKPLGDASVCREITYGSVLSALATPFTTPESVKDFLEREENESTVRAPRTSGYCESSMQYLEELFEKIKKYDVNDVGTERHIRTPSPDAPQLIPELKSPIHFGPRDLPTPSDSYRPTPSPLLSDLVPVVRLTQHNYDSMCRDFDNLKKEKDELQEEVLKLNQQPGNAQIDEHEIGTQLGLLRFQNEANRTQKADMGRALNEKEVKLKIQQLEIDELSVKLKEAEAELRAIGGIVGERDYLRDALSSVHNEHTRALDEMTACKDQELEEVRNTLQELQRGFEKATPERDAAPRASVDTTDYTTCEQKHAETIRKRTRAYNEMRFKYLEEHNKVIKLEDEIEILTERLNQTNIDDLKQKLREKTSTCDRQRSQLKLTEQHLKVAQERIMKNANNGDILRGAAHLVTPNAKGKLPRNVVSCSECYANNLTCDTDAKCRSCNERNTVCARWRCSLKHKLGDCPLAPCKLPHDSQGWLILQQETRPQW</sequence>
<feature type="coiled-coil region" evidence="1">
    <location>
        <begin position="182"/>
        <end position="209"/>
    </location>
</feature>
<reference evidence="2" key="1">
    <citation type="submission" date="2020-01" db="EMBL/GenBank/DDBJ databases">
        <authorList>
            <consortium name="DOE Joint Genome Institute"/>
            <person name="Haridas S."/>
            <person name="Albert R."/>
            <person name="Binder M."/>
            <person name="Bloem J."/>
            <person name="Labutti K."/>
            <person name="Salamov A."/>
            <person name="Andreopoulos B."/>
            <person name="Baker S.E."/>
            <person name="Barry K."/>
            <person name="Bills G."/>
            <person name="Bluhm B.H."/>
            <person name="Cannon C."/>
            <person name="Castanera R."/>
            <person name="Culley D.E."/>
            <person name="Daum C."/>
            <person name="Ezra D."/>
            <person name="Gonzalez J.B."/>
            <person name="Henrissat B."/>
            <person name="Kuo A."/>
            <person name="Liang C."/>
            <person name="Lipzen A."/>
            <person name="Lutzoni F."/>
            <person name="Magnuson J."/>
            <person name="Mondo S."/>
            <person name="Nolan M."/>
            <person name="Ohm R."/>
            <person name="Pangilinan J."/>
            <person name="Park H.-J."/>
            <person name="Ramirez L."/>
            <person name="Alfaro M."/>
            <person name="Sun H."/>
            <person name="Tritt A."/>
            <person name="Yoshinaga Y."/>
            <person name="Zwiers L.-H."/>
            <person name="Turgeon B.G."/>
            <person name="Goodwin S.B."/>
            <person name="Spatafora J.W."/>
            <person name="Crous P.W."/>
            <person name="Grigoriev I.V."/>
        </authorList>
    </citation>
    <scope>NUCLEOTIDE SEQUENCE</scope>
    <source>
        <strain evidence="2">IPT5</strain>
    </source>
</reference>
<evidence type="ECO:0000313" key="2">
    <source>
        <dbReference type="EMBL" id="KAF2848498.1"/>
    </source>
</evidence>
<organism evidence="2 3">
    <name type="scientific">Plenodomus tracheiphilus IPT5</name>
    <dbReference type="NCBI Taxonomy" id="1408161"/>
    <lineage>
        <taxon>Eukaryota</taxon>
        <taxon>Fungi</taxon>
        <taxon>Dikarya</taxon>
        <taxon>Ascomycota</taxon>
        <taxon>Pezizomycotina</taxon>
        <taxon>Dothideomycetes</taxon>
        <taxon>Pleosporomycetidae</taxon>
        <taxon>Pleosporales</taxon>
        <taxon>Pleosporineae</taxon>
        <taxon>Leptosphaeriaceae</taxon>
        <taxon>Plenodomus</taxon>
    </lineage>
</organism>